<evidence type="ECO:0000256" key="1">
    <source>
        <dbReference type="ARBA" id="ARBA00004141"/>
    </source>
</evidence>
<evidence type="ECO:0000256" key="3">
    <source>
        <dbReference type="ARBA" id="ARBA00022989"/>
    </source>
</evidence>
<feature type="domain" description="RDD" evidence="6">
    <location>
        <begin position="172"/>
        <end position="304"/>
    </location>
</feature>
<evidence type="ECO:0000313" key="8">
    <source>
        <dbReference type="Proteomes" id="UP001220064"/>
    </source>
</evidence>
<dbReference type="SUPFAM" id="SSF46565">
    <property type="entry name" value="Chaperone J-domain"/>
    <property type="match status" value="1"/>
</dbReference>
<feature type="transmembrane region" description="Helical" evidence="5">
    <location>
        <begin position="219"/>
        <end position="242"/>
    </location>
</feature>
<protein>
    <submittedName>
        <fullName evidence="7">RDD family protein</fullName>
    </submittedName>
</protein>
<evidence type="ECO:0000256" key="5">
    <source>
        <dbReference type="SAM" id="Phobius"/>
    </source>
</evidence>
<dbReference type="Proteomes" id="UP001220064">
    <property type="component" value="Chromosome"/>
</dbReference>
<evidence type="ECO:0000256" key="2">
    <source>
        <dbReference type="ARBA" id="ARBA00022692"/>
    </source>
</evidence>
<evidence type="ECO:0000259" key="6">
    <source>
        <dbReference type="Pfam" id="PF06271"/>
    </source>
</evidence>
<feature type="transmembrane region" description="Helical" evidence="5">
    <location>
        <begin position="263"/>
        <end position="289"/>
    </location>
</feature>
<reference evidence="7 8" key="1">
    <citation type="submission" date="2020-10" db="EMBL/GenBank/DDBJ databases">
        <title>Complete genome sequence of Corynebacterium massiliense DSM 45435, type strain of Corynebacterium massiliense.</title>
        <authorList>
            <person name="Busche T."/>
            <person name="Kalinowski J."/>
            <person name="Ruckert C."/>
        </authorList>
    </citation>
    <scope>NUCLEOTIDE SEQUENCE [LARGE SCALE GENOMIC DNA]</scope>
    <source>
        <strain evidence="7 8">DSM 45435</strain>
    </source>
</reference>
<dbReference type="Pfam" id="PF06271">
    <property type="entry name" value="RDD"/>
    <property type="match status" value="1"/>
</dbReference>
<keyword evidence="3 5" id="KW-1133">Transmembrane helix</keyword>
<gene>
    <name evidence="7" type="ORF">CMASS_02290</name>
</gene>
<comment type="subcellular location">
    <subcellularLocation>
        <location evidence="1">Membrane</location>
        <topology evidence="1">Multi-pass membrane protein</topology>
    </subcellularLocation>
</comment>
<organism evidence="7 8">
    <name type="scientific">Corynebacterium massiliense DSM 45435</name>
    <dbReference type="NCBI Taxonomy" id="1121364"/>
    <lineage>
        <taxon>Bacteria</taxon>
        <taxon>Bacillati</taxon>
        <taxon>Actinomycetota</taxon>
        <taxon>Actinomycetes</taxon>
        <taxon>Mycobacteriales</taxon>
        <taxon>Corynebacteriaceae</taxon>
        <taxon>Corynebacterium</taxon>
    </lineage>
</organism>
<name>A0ABY7U8B6_9CORY</name>
<keyword evidence="4 5" id="KW-0472">Membrane</keyword>
<dbReference type="InterPro" id="IPR036869">
    <property type="entry name" value="J_dom_sf"/>
</dbReference>
<evidence type="ECO:0000313" key="7">
    <source>
        <dbReference type="EMBL" id="WCZ31917.1"/>
    </source>
</evidence>
<dbReference type="InterPro" id="IPR010432">
    <property type="entry name" value="RDD"/>
</dbReference>
<keyword evidence="8" id="KW-1185">Reference proteome</keyword>
<evidence type="ECO:0000256" key="4">
    <source>
        <dbReference type="ARBA" id="ARBA00023136"/>
    </source>
</evidence>
<keyword evidence="2 5" id="KW-0812">Transmembrane</keyword>
<accession>A0ABY7U8B6</accession>
<feature type="transmembrane region" description="Helical" evidence="5">
    <location>
        <begin position="178"/>
        <end position="199"/>
    </location>
</feature>
<dbReference type="EMBL" id="CP063189">
    <property type="protein sequence ID" value="WCZ31917.1"/>
    <property type="molecule type" value="Genomic_DNA"/>
</dbReference>
<proteinExistence type="predicted"/>
<sequence length="313" mass="33779">MSYPGFSVICMTAYAAVPNLYQAYNVSPQDSCQSIGILLAGKDAQAESAGLKTEDPERHRLGIAYSVLSSPDKRRRYDQTLTAGTTPTWNQLEYLGNFGDWPPAEYSSYEAKQQQRQRHAAAYASPYAQPFNPFQVQGNMAPGAQAPGGAAQVPVPYQNQQLSAMDEMAQRPSAGTRIAMCLLDWFLAAMVGGAAAAAVDGVVPDAVGGLLPVSALSVVMVLYYIVCESVAGATPGKMMFGYEVRDRETKKKLTAGASLKRNWFRAITLVPFIGWPIGFIGGVVSLMTISPKNQLTGSHDDLANAEVAKRRRR</sequence>